<evidence type="ECO:0000256" key="2">
    <source>
        <dbReference type="SAM" id="SignalP"/>
    </source>
</evidence>
<dbReference type="AlphaFoldDB" id="A0A1I7RHW0"/>
<evidence type="ECO:0000256" key="1">
    <source>
        <dbReference type="SAM" id="MobiDB-lite"/>
    </source>
</evidence>
<evidence type="ECO:0000313" key="4">
    <source>
        <dbReference type="WBParaSite" id="BXY_0028900.1"/>
    </source>
</evidence>
<accession>A0A1I7RHW0</accession>
<protein>
    <submittedName>
        <fullName evidence="4">Peptidase A1 domain-containing protein</fullName>
    </submittedName>
</protein>
<dbReference type="Proteomes" id="UP000095284">
    <property type="component" value="Unplaced"/>
</dbReference>
<feature type="region of interest" description="Disordered" evidence="1">
    <location>
        <begin position="337"/>
        <end position="387"/>
    </location>
</feature>
<evidence type="ECO:0000313" key="3">
    <source>
        <dbReference type="Proteomes" id="UP000095284"/>
    </source>
</evidence>
<dbReference type="InterPro" id="IPR021109">
    <property type="entry name" value="Peptidase_aspartic_dom_sf"/>
</dbReference>
<reference evidence="4" key="1">
    <citation type="submission" date="2016-11" db="UniProtKB">
        <authorList>
            <consortium name="WormBaseParasite"/>
        </authorList>
    </citation>
    <scope>IDENTIFICATION</scope>
</reference>
<feature type="chain" id="PRO_5009304216" evidence="2">
    <location>
        <begin position="18"/>
        <end position="407"/>
    </location>
</feature>
<keyword evidence="2" id="KW-0732">Signal</keyword>
<name>A0A1I7RHW0_BURXY</name>
<organism evidence="3 4">
    <name type="scientific">Bursaphelenchus xylophilus</name>
    <name type="common">Pinewood nematode worm</name>
    <name type="synonym">Aphelenchoides xylophilus</name>
    <dbReference type="NCBI Taxonomy" id="6326"/>
    <lineage>
        <taxon>Eukaryota</taxon>
        <taxon>Metazoa</taxon>
        <taxon>Ecdysozoa</taxon>
        <taxon>Nematoda</taxon>
        <taxon>Chromadorea</taxon>
        <taxon>Rhabditida</taxon>
        <taxon>Tylenchina</taxon>
        <taxon>Tylenchomorpha</taxon>
        <taxon>Aphelenchoidea</taxon>
        <taxon>Aphelenchoididae</taxon>
        <taxon>Bursaphelenchus</taxon>
    </lineage>
</organism>
<proteinExistence type="predicted"/>
<dbReference type="SUPFAM" id="SSF50630">
    <property type="entry name" value="Acid proteases"/>
    <property type="match status" value="1"/>
</dbReference>
<feature type="signal peptide" evidence="2">
    <location>
        <begin position="1"/>
        <end position="17"/>
    </location>
</feature>
<sequence>MWILILFLIDFVVLIEVEYKGDIPLLPISFEPNGQIYNAKIAINYPSYFLLGPDCKQTNRCTVDPPSNVFDPSHYKVKKIGSFTQRYNADTVTGIKYQGYLGSTVFFVNDTTKMPAARASEEAINLPHIGVFGLGFGSRLDDDSIIRKVFQSSETHLMIFRRGPFSHYLRERYIPDDQIKGRYSTGEERMAGCGEFKYFPTKLGLGWTLGGKVQIGTETYSNYNVILELGEAMRVPEDLYNKHFKHVKRQQDIPQFSFHPDPKTKLQISTELLSQYYEKSKFELDIKPISANQIILGRNFLSQYCVGLKADEQMENMEIGIAQINEIEDDAKYKKREEENNGDNDDEGKDKEKESDGGKSKEEGEGNRDGKDDDEGHRQNNMSSADSSRALTVIALSLLNKLVFQIL</sequence>
<feature type="compositionally biased region" description="Basic and acidic residues" evidence="1">
    <location>
        <begin position="348"/>
        <end position="378"/>
    </location>
</feature>
<dbReference type="WBParaSite" id="BXY_0028900.1">
    <property type="protein sequence ID" value="BXY_0028900.1"/>
    <property type="gene ID" value="BXY_0028900"/>
</dbReference>